<gene>
    <name evidence="1" type="ORF">VFH_III001240</name>
</gene>
<dbReference type="Pfam" id="PF16940">
    <property type="entry name" value="Tic110"/>
    <property type="match status" value="1"/>
</dbReference>
<sequence>ITLYVSKLKSVGRDFPLEKLVTLRETQRLCRLSDELAENLVCAISKDIDSVVSIEAKNDEEKIVDGQGLRIRVDCDGYSTASSIDSNAMWQCSRESLENEQFEKVSVALNEFEYDEMKLDRTDEIRVEFIETDDVMQRKLEVVNNTETSDMVEETSNAGRLLEFNAEGFIDSMMLEQNTSVDCLGEHNPRTCESLLDAFAAESDLELKPCSSSPPPPKPA</sequence>
<evidence type="ECO:0000313" key="2">
    <source>
        <dbReference type="Proteomes" id="UP001157006"/>
    </source>
</evidence>
<organism evidence="1 2">
    <name type="scientific">Vicia faba</name>
    <name type="common">Broad bean</name>
    <name type="synonym">Faba vulgaris</name>
    <dbReference type="NCBI Taxonomy" id="3906"/>
    <lineage>
        <taxon>Eukaryota</taxon>
        <taxon>Viridiplantae</taxon>
        <taxon>Streptophyta</taxon>
        <taxon>Embryophyta</taxon>
        <taxon>Tracheophyta</taxon>
        <taxon>Spermatophyta</taxon>
        <taxon>Magnoliopsida</taxon>
        <taxon>eudicotyledons</taxon>
        <taxon>Gunneridae</taxon>
        <taxon>Pentapetalae</taxon>
        <taxon>rosids</taxon>
        <taxon>fabids</taxon>
        <taxon>Fabales</taxon>
        <taxon>Fabaceae</taxon>
        <taxon>Papilionoideae</taxon>
        <taxon>50 kb inversion clade</taxon>
        <taxon>NPAAA clade</taxon>
        <taxon>Hologalegina</taxon>
        <taxon>IRL clade</taxon>
        <taxon>Fabeae</taxon>
        <taxon>Vicia</taxon>
    </lineage>
</organism>
<proteinExistence type="predicted"/>
<keyword evidence="2" id="KW-1185">Reference proteome</keyword>
<accession>A0AAV0ZY80</accession>
<name>A0AAV0ZY80_VICFA</name>
<protein>
    <submittedName>
        <fullName evidence="1">Uncharacterized protein</fullName>
    </submittedName>
</protein>
<reference evidence="1 2" key="1">
    <citation type="submission" date="2023-01" db="EMBL/GenBank/DDBJ databases">
        <authorList>
            <person name="Kreplak J."/>
        </authorList>
    </citation>
    <scope>NUCLEOTIDE SEQUENCE [LARGE SCALE GENOMIC DNA]</scope>
</reference>
<dbReference type="AlphaFoldDB" id="A0AAV0ZY80"/>
<dbReference type="InterPro" id="IPR031610">
    <property type="entry name" value="TIC110"/>
</dbReference>
<evidence type="ECO:0000313" key="1">
    <source>
        <dbReference type="EMBL" id="CAI8601575.1"/>
    </source>
</evidence>
<dbReference type="EMBL" id="OX451738">
    <property type="protein sequence ID" value="CAI8601575.1"/>
    <property type="molecule type" value="Genomic_DNA"/>
</dbReference>
<dbReference type="Proteomes" id="UP001157006">
    <property type="component" value="Chromosome 3"/>
</dbReference>
<feature type="non-terminal residue" evidence="1">
    <location>
        <position position="1"/>
    </location>
</feature>